<reference evidence="2" key="1">
    <citation type="submission" date="2023-08" db="EMBL/GenBank/DDBJ databases">
        <authorList>
            <person name="Audoor S."/>
            <person name="Bilcke G."/>
        </authorList>
    </citation>
    <scope>NUCLEOTIDE SEQUENCE</scope>
</reference>
<comment type="caution">
    <text evidence="2">The sequence shown here is derived from an EMBL/GenBank/DDBJ whole genome shotgun (WGS) entry which is preliminary data.</text>
</comment>
<name>A0AAD2CVU0_9STRA</name>
<sequence length="257" mass="27775">MGWFHTMDPEDLKAFMAENGGEAPTCSLSNKPKEDSVPACSSESKKPEEKTQAKEETKPAPSGTTACALPPTSSPPPPPPETESIYHLCQKSLWEEAVEAGKPYFPPTFIVDGKFTRASVGKEDLVSTANSFYKNTQGAWIVLEIDCKMLYGLGVAILSQDAPESTKTVPVKCLQVFGGISTTLPGLITNVYDMERVFPSSGKFVAVLESSDAKIQKVEPAQETAPPLVPEPKAKSAKEQSKKSKGKFGLFRKKSQT</sequence>
<dbReference type="AlphaFoldDB" id="A0AAD2CVU0"/>
<keyword evidence="3" id="KW-1185">Reference proteome</keyword>
<feature type="region of interest" description="Disordered" evidence="1">
    <location>
        <begin position="15"/>
        <end position="84"/>
    </location>
</feature>
<dbReference type="Gene3D" id="3.20.170.20">
    <property type="entry name" value="Protein of unknown function DUF952"/>
    <property type="match status" value="1"/>
</dbReference>
<feature type="compositionally biased region" description="Basic residues" evidence="1">
    <location>
        <begin position="243"/>
        <end position="257"/>
    </location>
</feature>
<accession>A0AAD2CVU0</accession>
<feature type="compositionally biased region" description="Basic and acidic residues" evidence="1">
    <location>
        <begin position="43"/>
        <end position="58"/>
    </location>
</feature>
<proteinExistence type="predicted"/>
<feature type="region of interest" description="Disordered" evidence="1">
    <location>
        <begin position="216"/>
        <end position="257"/>
    </location>
</feature>
<dbReference type="EMBL" id="CAKOGP040001668">
    <property type="protein sequence ID" value="CAJ1946402.1"/>
    <property type="molecule type" value="Genomic_DNA"/>
</dbReference>
<feature type="compositionally biased region" description="Pro residues" evidence="1">
    <location>
        <begin position="72"/>
        <end position="81"/>
    </location>
</feature>
<feature type="compositionally biased region" description="Basic and acidic residues" evidence="1">
    <location>
        <begin position="232"/>
        <end position="242"/>
    </location>
</feature>
<organism evidence="2 3">
    <name type="scientific">Cylindrotheca closterium</name>
    <dbReference type="NCBI Taxonomy" id="2856"/>
    <lineage>
        <taxon>Eukaryota</taxon>
        <taxon>Sar</taxon>
        <taxon>Stramenopiles</taxon>
        <taxon>Ochrophyta</taxon>
        <taxon>Bacillariophyta</taxon>
        <taxon>Bacillariophyceae</taxon>
        <taxon>Bacillariophycidae</taxon>
        <taxon>Bacillariales</taxon>
        <taxon>Bacillariaceae</taxon>
        <taxon>Cylindrotheca</taxon>
    </lineage>
</organism>
<gene>
    <name evidence="2" type="ORF">CYCCA115_LOCUS10546</name>
</gene>
<dbReference type="Proteomes" id="UP001295423">
    <property type="component" value="Unassembled WGS sequence"/>
</dbReference>
<evidence type="ECO:0000313" key="2">
    <source>
        <dbReference type="EMBL" id="CAJ1946402.1"/>
    </source>
</evidence>
<evidence type="ECO:0000256" key="1">
    <source>
        <dbReference type="SAM" id="MobiDB-lite"/>
    </source>
</evidence>
<protein>
    <submittedName>
        <fullName evidence="2">Uncharacterized protein</fullName>
    </submittedName>
</protein>
<evidence type="ECO:0000313" key="3">
    <source>
        <dbReference type="Proteomes" id="UP001295423"/>
    </source>
</evidence>